<dbReference type="InterPro" id="IPR022630">
    <property type="entry name" value="S-AdoMet_synt_C"/>
</dbReference>
<evidence type="ECO:0000256" key="4">
    <source>
        <dbReference type="ARBA" id="ARBA00022679"/>
    </source>
</evidence>
<evidence type="ECO:0000256" key="9">
    <source>
        <dbReference type="ARBA" id="ARBA00022958"/>
    </source>
</evidence>
<feature type="region of interest" description="Flexible loop" evidence="10">
    <location>
        <begin position="97"/>
        <end position="107"/>
    </location>
</feature>
<dbReference type="InterPro" id="IPR022631">
    <property type="entry name" value="ADOMET_SYNTHASE_CS"/>
</dbReference>
<dbReference type="PROSITE" id="PS00376">
    <property type="entry name" value="ADOMET_SYNTHASE_1"/>
    <property type="match status" value="1"/>
</dbReference>
<dbReference type="PROSITE" id="PS00377">
    <property type="entry name" value="ADOMET_SYNTHASE_2"/>
    <property type="match status" value="1"/>
</dbReference>
<feature type="binding site" evidence="10">
    <location>
        <position position="233"/>
    </location>
    <ligand>
        <name>ATP</name>
        <dbReference type="ChEBI" id="CHEBI:30616"/>
        <note>ligand shared between two neighboring subunits</note>
    </ligand>
</feature>
<keyword evidence="7 10" id="KW-0067">ATP-binding</keyword>
<sequence length="371" mass="40633">MKLFSSESVSNGHPDKIADQISDAILDSILSKDRNARVACEVLVKSGLIVVAGEITTDTWADVDKIARDTLNSIGYNDQELGIDCDSCAVISVLNQQSEDIKSCINKEKLGAGDQGMVFGFACDETDELMPFPILYSHRLMQLHAQKRQDVSFLKPDGKTQLTVKYSDDGVPISIETIIMALQHSANISNKELEEFAIEEIIKTTIPQNFITEKTKILINPSGPFIKGGPIADCGLTGRKIIVDTYGGMARHGGGAFSGKDPSKIDRSGAYIARHIAKSIVAADIARKCEIQLAYSIGLPDPVSIYVECFGTAKISEEEIINIILKNFDLTPQGIIDYLDLLGGSILYKKTAAFGHFGREEFTWENIFNIY</sequence>
<feature type="binding site" evidence="10">
    <location>
        <position position="260"/>
    </location>
    <ligand>
        <name>ATP</name>
        <dbReference type="ChEBI" id="CHEBI:30616"/>
        <note>ligand shared between two neighboring subunits</note>
    </ligand>
</feature>
<keyword evidence="9 10" id="KW-0630">Potassium</keyword>
<feature type="binding site" description="in other chain" evidence="10">
    <location>
        <position position="97"/>
    </location>
    <ligand>
        <name>L-methionine</name>
        <dbReference type="ChEBI" id="CHEBI:57844"/>
        <note>ligand shared between two neighboring subunits</note>
    </ligand>
</feature>
<name>A0ABU5L7K9_9RICK</name>
<keyword evidence="3 10" id="KW-0554">One-carbon metabolism</keyword>
<evidence type="ECO:0000256" key="6">
    <source>
        <dbReference type="ARBA" id="ARBA00022741"/>
    </source>
</evidence>
<evidence type="ECO:0000256" key="5">
    <source>
        <dbReference type="ARBA" id="ARBA00022723"/>
    </source>
</evidence>
<keyword evidence="17" id="KW-1185">Reference proteome</keyword>
<evidence type="ECO:0000259" key="15">
    <source>
        <dbReference type="Pfam" id="PF02773"/>
    </source>
</evidence>
<keyword evidence="6 10" id="KW-0547">Nucleotide-binding</keyword>
<dbReference type="Pfam" id="PF02772">
    <property type="entry name" value="S-AdoMet_synt_M"/>
    <property type="match status" value="1"/>
</dbReference>
<feature type="binding site" evidence="10">
    <location>
        <position position="256"/>
    </location>
    <ligand>
        <name>ATP</name>
        <dbReference type="ChEBI" id="CHEBI:30616"/>
        <note>ligand shared between two neighboring subunits</note>
    </ligand>
</feature>
<feature type="binding site" evidence="10">
    <location>
        <position position="41"/>
    </location>
    <ligand>
        <name>K(+)</name>
        <dbReference type="ChEBI" id="CHEBI:29103"/>
    </ligand>
</feature>
<dbReference type="Gene3D" id="3.30.300.10">
    <property type="match status" value="3"/>
</dbReference>
<comment type="catalytic activity">
    <reaction evidence="10">
        <text>L-methionine + ATP + H2O = S-adenosyl-L-methionine + phosphate + diphosphate</text>
        <dbReference type="Rhea" id="RHEA:21080"/>
        <dbReference type="ChEBI" id="CHEBI:15377"/>
        <dbReference type="ChEBI" id="CHEBI:30616"/>
        <dbReference type="ChEBI" id="CHEBI:33019"/>
        <dbReference type="ChEBI" id="CHEBI:43474"/>
        <dbReference type="ChEBI" id="CHEBI:57844"/>
        <dbReference type="ChEBI" id="CHEBI:59789"/>
        <dbReference type="EC" id="2.5.1.6"/>
    </reaction>
</comment>
<keyword evidence="4 10" id="KW-0808">Transferase</keyword>
<reference evidence="16 17" key="1">
    <citation type="submission" date="2023-02" db="EMBL/GenBank/DDBJ databases">
        <title>Host association and intracellularity evolved multiple times independently in the Rickettsiales.</title>
        <authorList>
            <person name="Castelli M."/>
            <person name="Nardi T."/>
            <person name="Gammuto L."/>
            <person name="Bellinzona G."/>
            <person name="Sabaneyeva E."/>
            <person name="Potekhin A."/>
            <person name="Serra V."/>
            <person name="Petroni G."/>
            <person name="Sassera D."/>
        </authorList>
    </citation>
    <scope>NUCLEOTIDE SEQUENCE [LARGE SCALE GENOMIC DNA]</scope>
    <source>
        <strain evidence="16 17">BOD18</strain>
    </source>
</reference>
<dbReference type="InterPro" id="IPR022636">
    <property type="entry name" value="S-AdoMet_synthetase_sfam"/>
</dbReference>
<keyword evidence="5 10" id="KW-0479">Metal-binding</keyword>
<feature type="binding site" evidence="10">
    <location>
        <position position="233"/>
    </location>
    <ligand>
        <name>L-methionine</name>
        <dbReference type="ChEBI" id="CHEBI:57844"/>
        <note>ligand shared between two neighboring subunits</note>
    </ligand>
</feature>
<dbReference type="Proteomes" id="UP001293791">
    <property type="component" value="Unassembled WGS sequence"/>
</dbReference>
<comment type="similarity">
    <text evidence="2 10 12">Belongs to the AdoMet synthase family.</text>
</comment>
<evidence type="ECO:0000256" key="10">
    <source>
        <dbReference type="HAMAP-Rule" id="MF_00086"/>
    </source>
</evidence>
<feature type="binding site" description="in other chain" evidence="10">
    <location>
        <position position="264"/>
    </location>
    <ligand>
        <name>L-methionine</name>
        <dbReference type="ChEBI" id="CHEBI:57844"/>
        <note>ligand shared between two neighboring subunits</note>
    </ligand>
</feature>
<feature type="domain" description="S-adenosylmethionine synthetase C-terminal" evidence="15">
    <location>
        <begin position="228"/>
        <end position="365"/>
    </location>
</feature>
<evidence type="ECO:0000256" key="2">
    <source>
        <dbReference type="ARBA" id="ARBA00009685"/>
    </source>
</evidence>
<comment type="function">
    <text evidence="10">Catalyzes the formation of S-adenosylmethionine (AdoMet) from methionine and ATP. The overall synthetic reaction is composed of two sequential steps, AdoMet formation and the subsequent tripolyphosphate hydrolysis which occurs prior to release of AdoMet from the enzyme.</text>
</comment>
<dbReference type="Pfam" id="PF02773">
    <property type="entry name" value="S-AdoMet_synt_C"/>
    <property type="match status" value="1"/>
</dbReference>
<feature type="domain" description="S-adenosylmethionine synthetase N-terminal" evidence="13">
    <location>
        <begin position="3"/>
        <end position="98"/>
    </location>
</feature>
<dbReference type="RefSeq" id="WP_322497362.1">
    <property type="nucleotide sequence ID" value="NZ_JARGYT010000007.1"/>
</dbReference>
<accession>A0ABU5L7K9</accession>
<dbReference type="Pfam" id="PF00438">
    <property type="entry name" value="S-AdoMet_synt_N"/>
    <property type="match status" value="1"/>
</dbReference>
<feature type="binding site" description="in other chain" evidence="10">
    <location>
        <position position="13"/>
    </location>
    <ligand>
        <name>ATP</name>
        <dbReference type="ChEBI" id="CHEBI:30616"/>
        <note>ligand shared between two neighboring subunits</note>
    </ligand>
</feature>
<comment type="subunit">
    <text evidence="10">Homotetramer; dimer of dimers.</text>
</comment>
<comment type="caution">
    <text evidence="16">The sequence shown here is derived from an EMBL/GenBank/DDBJ whole genome shotgun (WGS) entry which is preliminary data.</text>
</comment>
<proteinExistence type="inferred from homology"/>
<keyword evidence="8 10" id="KW-0460">Magnesium</keyword>
<evidence type="ECO:0000256" key="11">
    <source>
        <dbReference type="RuleBase" id="RU000542"/>
    </source>
</evidence>
<comment type="subcellular location">
    <subcellularLocation>
        <location evidence="10 11">Cytoplasm</location>
    </subcellularLocation>
</comment>
<evidence type="ECO:0000259" key="13">
    <source>
        <dbReference type="Pfam" id="PF00438"/>
    </source>
</evidence>
<organism evidence="16 17">
    <name type="scientific">Candidatus Cyrtobacter comes</name>
    <dbReference type="NCBI Taxonomy" id="675776"/>
    <lineage>
        <taxon>Bacteria</taxon>
        <taxon>Pseudomonadati</taxon>
        <taxon>Pseudomonadota</taxon>
        <taxon>Alphaproteobacteria</taxon>
        <taxon>Rickettsiales</taxon>
        <taxon>Candidatus Midichloriaceae</taxon>
        <taxon>Candidatus Cyrtobacter</taxon>
    </lineage>
</organism>
<dbReference type="PIRSF" id="PIRSF000497">
    <property type="entry name" value="MAT"/>
    <property type="match status" value="1"/>
</dbReference>
<protein>
    <recommendedName>
        <fullName evidence="10">S-adenosylmethionine synthase</fullName>
        <shortName evidence="10">AdoMet synthase</shortName>
        <ecNumber evidence="10">2.5.1.6</ecNumber>
    </recommendedName>
    <alternativeName>
        <fullName evidence="10">MAT</fullName>
    </alternativeName>
    <alternativeName>
        <fullName evidence="10">Methionine adenosyltransferase</fullName>
    </alternativeName>
</protein>
<feature type="domain" description="S-adenosylmethionine synthetase central" evidence="14">
    <location>
        <begin position="110"/>
        <end position="225"/>
    </location>
</feature>
<comment type="caution">
    <text evidence="10">Lacks conserved residue(s) required for the propagation of feature annotation.</text>
</comment>
<gene>
    <name evidence="10" type="primary">metK</name>
    <name evidence="16" type="ORF">Cyrtocomes_00219</name>
</gene>
<dbReference type="EMBL" id="JARGYT010000007">
    <property type="protein sequence ID" value="MDZ5761860.1"/>
    <property type="molecule type" value="Genomic_DNA"/>
</dbReference>
<evidence type="ECO:0000256" key="8">
    <source>
        <dbReference type="ARBA" id="ARBA00022842"/>
    </source>
</evidence>
<feature type="binding site" description="in other chain" evidence="10">
    <location>
        <begin position="239"/>
        <end position="240"/>
    </location>
    <ligand>
        <name>ATP</name>
        <dbReference type="ChEBI" id="CHEBI:30616"/>
        <note>ligand shared between two neighboring subunits</note>
    </ligand>
</feature>
<comment type="cofactor">
    <cofactor evidence="10">
        <name>Mg(2+)</name>
        <dbReference type="ChEBI" id="CHEBI:18420"/>
    </cofactor>
    <text evidence="10">Binds 2 divalent ions per subunit.</text>
</comment>
<dbReference type="SUPFAM" id="SSF55973">
    <property type="entry name" value="S-adenosylmethionine synthetase"/>
    <property type="match status" value="3"/>
</dbReference>
<evidence type="ECO:0000256" key="12">
    <source>
        <dbReference type="RuleBase" id="RU004462"/>
    </source>
</evidence>
<evidence type="ECO:0000256" key="7">
    <source>
        <dbReference type="ARBA" id="ARBA00022840"/>
    </source>
</evidence>
<evidence type="ECO:0000256" key="3">
    <source>
        <dbReference type="ARBA" id="ARBA00022563"/>
    </source>
</evidence>
<evidence type="ECO:0000259" key="14">
    <source>
        <dbReference type="Pfam" id="PF02772"/>
    </source>
</evidence>
<dbReference type="HAMAP" id="MF_00086">
    <property type="entry name" value="S_AdoMet_synth1"/>
    <property type="match status" value="1"/>
</dbReference>
<dbReference type="InterPro" id="IPR022629">
    <property type="entry name" value="S-AdoMet_synt_central"/>
</dbReference>
<dbReference type="PANTHER" id="PTHR11964">
    <property type="entry name" value="S-ADENOSYLMETHIONINE SYNTHETASE"/>
    <property type="match status" value="1"/>
</dbReference>
<comment type="pathway">
    <text evidence="1 10">Amino-acid biosynthesis; S-adenosyl-L-methionine biosynthesis; S-adenosyl-L-methionine from L-methionine: step 1/1.</text>
</comment>
<comment type="cofactor">
    <cofactor evidence="10">
        <name>K(+)</name>
        <dbReference type="ChEBI" id="CHEBI:29103"/>
    </cofactor>
    <text evidence="10">Binds 1 potassium ion per subunit.</text>
</comment>
<dbReference type="CDD" id="cd18079">
    <property type="entry name" value="S-AdoMet_synt"/>
    <property type="match status" value="1"/>
</dbReference>
<keyword evidence="10" id="KW-0963">Cytoplasm</keyword>
<feature type="binding site" description="in other chain" evidence="10">
    <location>
        <begin position="157"/>
        <end position="159"/>
    </location>
    <ligand>
        <name>ATP</name>
        <dbReference type="ChEBI" id="CHEBI:30616"/>
        <note>ligand shared between two neighboring subunits</note>
    </ligand>
</feature>
<evidence type="ECO:0000313" key="16">
    <source>
        <dbReference type="EMBL" id="MDZ5761860.1"/>
    </source>
</evidence>
<evidence type="ECO:0000313" key="17">
    <source>
        <dbReference type="Proteomes" id="UP001293791"/>
    </source>
</evidence>
<dbReference type="EC" id="2.5.1.6" evidence="10"/>
<dbReference type="InterPro" id="IPR002133">
    <property type="entry name" value="S-AdoMet_synthetase"/>
</dbReference>
<dbReference type="InterPro" id="IPR022628">
    <property type="entry name" value="S-AdoMet_synt_N"/>
</dbReference>
<dbReference type="NCBIfam" id="TIGR01034">
    <property type="entry name" value="metK"/>
    <property type="match status" value="1"/>
</dbReference>
<feature type="binding site" evidence="10">
    <location>
        <position position="15"/>
    </location>
    <ligand>
        <name>Mg(2+)</name>
        <dbReference type="ChEBI" id="CHEBI:18420"/>
    </ligand>
</feature>
<evidence type="ECO:0000256" key="1">
    <source>
        <dbReference type="ARBA" id="ARBA00005224"/>
    </source>
</evidence>
<feature type="binding site" description="in other chain" evidence="10">
    <location>
        <position position="54"/>
    </location>
    <ligand>
        <name>L-methionine</name>
        <dbReference type="ChEBI" id="CHEBI:57844"/>
        <note>ligand shared between two neighboring subunits</note>
    </ligand>
</feature>